<dbReference type="AlphaFoldDB" id="A0A9P6H2I0"/>
<dbReference type="EMBL" id="SBJO01000032">
    <property type="protein sequence ID" value="KAF9764217.1"/>
    <property type="molecule type" value="Genomic_DNA"/>
</dbReference>
<dbReference type="OrthoDB" id="9995306at2759"/>
<accession>A0A9P6H2I0</accession>
<proteinExistence type="predicted"/>
<evidence type="ECO:0000313" key="2">
    <source>
        <dbReference type="Proteomes" id="UP000740883"/>
    </source>
</evidence>
<evidence type="ECO:0000313" key="1">
    <source>
        <dbReference type="EMBL" id="KAF9764217.1"/>
    </source>
</evidence>
<sequence>MISHSLSKFLDGTTIAQNTICISEILPQNVDFLIRDMTDMLGSTSLFTFNESADHFKSILDNKVQVHSIYDRKYHQEAILDDVYIARNIFNVEPASKIVVFRSNTCKKIDYYDYDLVIKVEPLKSGCCRKFDGMISIINRTGTLKCFKYKIGKDRTHYYDL</sequence>
<gene>
    <name evidence="1" type="ORF">NGRA_0734</name>
</gene>
<protein>
    <submittedName>
        <fullName evidence="1">Uncharacterized protein</fullName>
    </submittedName>
</protein>
<name>A0A9P6H2I0_9MICR</name>
<organism evidence="1 2">
    <name type="scientific">Nosema granulosis</name>
    <dbReference type="NCBI Taxonomy" id="83296"/>
    <lineage>
        <taxon>Eukaryota</taxon>
        <taxon>Fungi</taxon>
        <taxon>Fungi incertae sedis</taxon>
        <taxon>Microsporidia</taxon>
        <taxon>Nosematidae</taxon>
        <taxon>Nosema</taxon>
    </lineage>
</organism>
<reference evidence="1 2" key="1">
    <citation type="journal article" date="2020" name="Genome Biol. Evol.">
        <title>Comparative genomics of strictly vertically transmitted, feminizing microsporidia endosymbionts of amphipod crustaceans.</title>
        <authorList>
            <person name="Cormier A."/>
            <person name="Chebbi M.A."/>
            <person name="Giraud I."/>
            <person name="Wattier R."/>
            <person name="Teixeira M."/>
            <person name="Gilbert C."/>
            <person name="Rigaud T."/>
            <person name="Cordaux R."/>
        </authorList>
    </citation>
    <scope>NUCLEOTIDE SEQUENCE [LARGE SCALE GENOMIC DNA]</scope>
    <source>
        <strain evidence="1 2">Ou3-Ou53</strain>
    </source>
</reference>
<dbReference type="Proteomes" id="UP000740883">
    <property type="component" value="Unassembled WGS sequence"/>
</dbReference>
<comment type="caution">
    <text evidence="1">The sequence shown here is derived from an EMBL/GenBank/DDBJ whole genome shotgun (WGS) entry which is preliminary data.</text>
</comment>
<keyword evidence="2" id="KW-1185">Reference proteome</keyword>